<organism evidence="2 4">
    <name type="scientific">Capnocytophaga sputigena</name>
    <dbReference type="NCBI Taxonomy" id="1019"/>
    <lineage>
        <taxon>Bacteria</taxon>
        <taxon>Pseudomonadati</taxon>
        <taxon>Bacteroidota</taxon>
        <taxon>Flavobacteriia</taxon>
        <taxon>Flavobacteriales</taxon>
        <taxon>Flavobacteriaceae</taxon>
        <taxon>Capnocytophaga</taxon>
    </lineage>
</organism>
<reference evidence="1" key="1">
    <citation type="journal article" date="2017" name="Genome Announc.">
        <title>Twelve Complete Reference Genomes of Clinical Isolates in the Capnocytophaga Genus.</title>
        <authorList>
            <person name="Villarma A."/>
            <person name="Gulvik C.A."/>
            <person name="Rowe L.A."/>
            <person name="Sheth M."/>
            <person name="Juieng P."/>
            <person name="Nicholson A.C."/>
            <person name="Loparev V.N."/>
            <person name="McQuiston J.R."/>
        </authorList>
    </citation>
    <scope>NUCLEOTIDE SEQUENCE</scope>
    <source>
        <strain evidence="1">KC1668</strain>
    </source>
</reference>
<reference evidence="2 4" key="3">
    <citation type="submission" date="2018-06" db="EMBL/GenBank/DDBJ databases">
        <authorList>
            <consortium name="Pathogen Informatics"/>
            <person name="Doyle S."/>
        </authorList>
    </citation>
    <scope>NUCLEOTIDE SEQUENCE [LARGE SCALE GENOMIC DNA]</scope>
    <source>
        <strain evidence="2 4">NCTC11653</strain>
    </source>
</reference>
<evidence type="ECO:0000313" key="1">
    <source>
        <dbReference type="EMBL" id="ATA83947.1"/>
    </source>
</evidence>
<dbReference type="RefSeq" id="WP_002677265.1">
    <property type="nucleotide sequence ID" value="NZ_CP022385.1"/>
</dbReference>
<dbReference type="AlphaFoldDB" id="A0AAX2I9M6"/>
<evidence type="ECO:0000313" key="3">
    <source>
        <dbReference type="Proteomes" id="UP000217301"/>
    </source>
</evidence>
<dbReference type="EMBL" id="UAVP01000007">
    <property type="protein sequence ID" value="SQA75095.1"/>
    <property type="molecule type" value="Genomic_DNA"/>
</dbReference>
<evidence type="ECO:0000313" key="4">
    <source>
        <dbReference type="Proteomes" id="UP000249902"/>
    </source>
</evidence>
<protein>
    <submittedName>
        <fullName evidence="2">Uncharacterized protein</fullName>
    </submittedName>
</protein>
<name>A0AAX2I9M6_CAPSP</name>
<dbReference type="EMBL" id="CP022385">
    <property type="protein sequence ID" value="ATA83947.1"/>
    <property type="molecule type" value="Genomic_DNA"/>
</dbReference>
<reference evidence="3" key="2">
    <citation type="submission" date="2017-06" db="EMBL/GenBank/DDBJ databases">
        <title>Capnocytophaga spp. assemblies.</title>
        <authorList>
            <person name="Gulvik C.A."/>
        </authorList>
    </citation>
    <scope>NUCLEOTIDE SEQUENCE [LARGE SCALE GENOMIC DNA]</scope>
    <source>
        <strain evidence="3">KC1668</strain>
    </source>
</reference>
<accession>A0AAX2I9M6</accession>
<gene>
    <name evidence="1" type="ORF">CGC55_05255</name>
    <name evidence="2" type="ORF">NCTC11653_00991</name>
</gene>
<dbReference type="Proteomes" id="UP000217301">
    <property type="component" value="Chromosome"/>
</dbReference>
<dbReference type="KEGG" id="cspu:CGC55_05255"/>
<sequence>MPLYRVTVTRTVASNGIRLEPGMSVDIPTQTTTNPVSVNGGREVIAAFQRIYGIDVSKSYGILRTALKVEKIG</sequence>
<evidence type="ECO:0000313" key="2">
    <source>
        <dbReference type="EMBL" id="SQA75095.1"/>
    </source>
</evidence>
<keyword evidence="3" id="KW-1185">Reference proteome</keyword>
<dbReference type="Proteomes" id="UP000249902">
    <property type="component" value="Unassembled WGS sequence"/>
</dbReference>
<proteinExistence type="predicted"/>
<dbReference type="Pfam" id="PF19637">
    <property type="entry name" value="DUF6140"/>
    <property type="match status" value="1"/>
</dbReference>
<dbReference type="InterPro" id="IPR046138">
    <property type="entry name" value="DUF6140"/>
</dbReference>